<organism evidence="14 15">
    <name type="scientific">Anaerosolibacter carboniphilus</name>
    <dbReference type="NCBI Taxonomy" id="1417629"/>
    <lineage>
        <taxon>Bacteria</taxon>
        <taxon>Bacillati</taxon>
        <taxon>Bacillota</taxon>
        <taxon>Clostridia</taxon>
        <taxon>Peptostreptococcales</taxon>
        <taxon>Thermotaleaceae</taxon>
        <taxon>Anaerosolibacter</taxon>
    </lineage>
</organism>
<comment type="similarity">
    <text evidence="1">Belongs to the helicase family. UvrD subfamily.</text>
</comment>
<dbReference type="InterPro" id="IPR000212">
    <property type="entry name" value="DNA_helicase_UvrD/REP"/>
</dbReference>
<evidence type="ECO:0000256" key="3">
    <source>
        <dbReference type="ARBA" id="ARBA00022801"/>
    </source>
</evidence>
<dbReference type="GO" id="GO:0016787">
    <property type="term" value="F:hydrolase activity"/>
    <property type="evidence" value="ECO:0007669"/>
    <property type="project" value="UniProtKB-UniRule"/>
</dbReference>
<keyword evidence="6" id="KW-0238">DNA-binding</keyword>
<dbReference type="PROSITE" id="PS51217">
    <property type="entry name" value="UVRD_HELICASE_CTER"/>
    <property type="match status" value="1"/>
</dbReference>
<dbReference type="Gene3D" id="1.10.486.10">
    <property type="entry name" value="PCRA, domain 4"/>
    <property type="match status" value="1"/>
</dbReference>
<dbReference type="InterPro" id="IPR014016">
    <property type="entry name" value="UvrD-like_ATP-bd"/>
</dbReference>
<dbReference type="Pfam" id="PF00580">
    <property type="entry name" value="UvrD-helicase"/>
    <property type="match status" value="1"/>
</dbReference>
<evidence type="ECO:0000256" key="7">
    <source>
        <dbReference type="ARBA" id="ARBA00023235"/>
    </source>
</evidence>
<dbReference type="InterPro" id="IPR013986">
    <property type="entry name" value="DExx_box_DNA_helicase_dom_sf"/>
</dbReference>
<dbReference type="GO" id="GO:0043138">
    <property type="term" value="F:3'-5' DNA helicase activity"/>
    <property type="evidence" value="ECO:0007669"/>
    <property type="project" value="UniProtKB-EC"/>
</dbReference>
<keyword evidence="3 11" id="KW-0378">Hydrolase</keyword>
<feature type="domain" description="UvrD-like helicase ATP-binding" evidence="12">
    <location>
        <begin position="15"/>
        <end position="296"/>
    </location>
</feature>
<evidence type="ECO:0000256" key="5">
    <source>
        <dbReference type="ARBA" id="ARBA00022840"/>
    </source>
</evidence>
<dbReference type="AlphaFoldDB" id="A0A841L7R7"/>
<comment type="catalytic activity">
    <reaction evidence="8">
        <text>Couples ATP hydrolysis with the unwinding of duplex DNA by translocating in the 3'-5' direction.</text>
        <dbReference type="EC" id="5.6.2.4"/>
    </reaction>
</comment>
<dbReference type="GO" id="GO:0000725">
    <property type="term" value="P:recombinational repair"/>
    <property type="evidence" value="ECO:0007669"/>
    <property type="project" value="TreeGrafter"/>
</dbReference>
<dbReference type="PANTHER" id="PTHR11070:SF2">
    <property type="entry name" value="ATP-DEPENDENT DNA HELICASE SRS2"/>
    <property type="match status" value="1"/>
</dbReference>
<proteinExistence type="inferred from homology"/>
<evidence type="ECO:0000256" key="6">
    <source>
        <dbReference type="ARBA" id="ARBA00023125"/>
    </source>
</evidence>
<dbReference type="PROSITE" id="PS51198">
    <property type="entry name" value="UVRD_HELICASE_ATP_BIND"/>
    <property type="match status" value="1"/>
</dbReference>
<evidence type="ECO:0000256" key="11">
    <source>
        <dbReference type="PROSITE-ProRule" id="PRU00560"/>
    </source>
</evidence>
<dbReference type="InterPro" id="IPR027417">
    <property type="entry name" value="P-loop_NTPase"/>
</dbReference>
<comment type="catalytic activity">
    <reaction evidence="10">
        <text>ATP + H2O = ADP + phosphate + H(+)</text>
        <dbReference type="Rhea" id="RHEA:13065"/>
        <dbReference type="ChEBI" id="CHEBI:15377"/>
        <dbReference type="ChEBI" id="CHEBI:15378"/>
        <dbReference type="ChEBI" id="CHEBI:30616"/>
        <dbReference type="ChEBI" id="CHEBI:43474"/>
        <dbReference type="ChEBI" id="CHEBI:456216"/>
        <dbReference type="EC" id="5.6.2.4"/>
    </reaction>
</comment>
<evidence type="ECO:0000259" key="13">
    <source>
        <dbReference type="PROSITE" id="PS51217"/>
    </source>
</evidence>
<evidence type="ECO:0000256" key="8">
    <source>
        <dbReference type="ARBA" id="ARBA00034617"/>
    </source>
</evidence>
<dbReference type="SUPFAM" id="SSF52540">
    <property type="entry name" value="P-loop containing nucleoside triphosphate hydrolases"/>
    <property type="match status" value="1"/>
</dbReference>
<dbReference type="InterPro" id="IPR014017">
    <property type="entry name" value="DNA_helicase_UvrD-like_C"/>
</dbReference>
<dbReference type="Proteomes" id="UP000579281">
    <property type="component" value="Unassembled WGS sequence"/>
</dbReference>
<evidence type="ECO:0000256" key="10">
    <source>
        <dbReference type="ARBA" id="ARBA00048988"/>
    </source>
</evidence>
<keyword evidence="2 11" id="KW-0547">Nucleotide-binding</keyword>
<sequence length="711" mass="82774">MQNSFFHFLQNRFHINLNEQQKSAVLHKDGPAIVLAVPGAGKTTMLICRTAYLILYHKIRPEQILSITFSKASAKDMSKRFASIFGPAVHGKVPFSTIHGFAYKLIREYGRKHQIQYTLIEGEQVHRNKTTLLKQLYYQISGSYISDDQLEDLISAISYIKNAMIPLETYCKEHRDIDHLPEIYTQYESYKRRHYFLDFDDMLSIALEILRKDDALLQYCRQRYPYIQVDEAQDTSKVQHEIIRLLAGSTCNLFMVADDDQSIYGFRGAYPEMLLRFQDTYPGAISFFMEQNYRCPKDIVEISDAFIQTNQTRYPKKLFSHHENQRGMQIIALRDEQDQLNYLIDQLSGHDDLSNVAILYRNNLSAITLADKLDRHGIPFYIRDSKNLFFRHWVVQDILSFLRLSLDFSDFESLERIYYKMNGYIPKTAIQYSKMSHYISVFDRLLNFPEFRSYQRDNIHRICLSFTELAALPPKDALGFIEYSLNYRAYLESHYKNGSLDGIDLILSQLKIMARGTDSIQEFLYRFEDLQKIMEASQHNRYENAVILSTIHSAKGLEFDRVLMIDLFEQHFPTKSSIELARKGDLSILEEERRLFYVGMTRAKKSLGLLIVKLKNGELMKVSRFVEEVSSCAEKLHLHRIFLDQNLAPSLKTMDTPNHPFSIGSKVIHPKFGIGEVQELRSDILTVCFDSVGSRDLSLKLCLEKQILFPA</sequence>
<dbReference type="Gene3D" id="3.40.50.300">
    <property type="entry name" value="P-loop containing nucleotide triphosphate hydrolases"/>
    <property type="match status" value="2"/>
</dbReference>
<name>A0A841L7R7_9FIRM</name>
<evidence type="ECO:0000256" key="9">
    <source>
        <dbReference type="ARBA" id="ARBA00034808"/>
    </source>
</evidence>
<dbReference type="PANTHER" id="PTHR11070">
    <property type="entry name" value="UVRD / RECB / PCRA DNA HELICASE FAMILY MEMBER"/>
    <property type="match status" value="1"/>
</dbReference>
<dbReference type="GO" id="GO:0005524">
    <property type="term" value="F:ATP binding"/>
    <property type="evidence" value="ECO:0007669"/>
    <property type="project" value="UniProtKB-UniRule"/>
</dbReference>
<evidence type="ECO:0000313" key="14">
    <source>
        <dbReference type="EMBL" id="MBB6218439.1"/>
    </source>
</evidence>
<reference evidence="14 15" key="1">
    <citation type="submission" date="2020-08" db="EMBL/GenBank/DDBJ databases">
        <title>Genomic Encyclopedia of Type Strains, Phase IV (KMG-IV): sequencing the most valuable type-strain genomes for metagenomic binning, comparative biology and taxonomic classification.</title>
        <authorList>
            <person name="Goeker M."/>
        </authorList>
    </citation>
    <scope>NUCLEOTIDE SEQUENCE [LARGE SCALE GENOMIC DNA]</scope>
    <source>
        <strain evidence="14 15">DSM 103526</strain>
    </source>
</reference>
<dbReference type="GO" id="GO:0003677">
    <property type="term" value="F:DNA binding"/>
    <property type="evidence" value="ECO:0007669"/>
    <property type="project" value="UniProtKB-KW"/>
</dbReference>
<dbReference type="CDD" id="cd17932">
    <property type="entry name" value="DEXQc_UvrD"/>
    <property type="match status" value="1"/>
</dbReference>
<keyword evidence="7" id="KW-0413">Isomerase</keyword>
<dbReference type="Pfam" id="PF13361">
    <property type="entry name" value="UvrD_C"/>
    <property type="match status" value="1"/>
</dbReference>
<dbReference type="RefSeq" id="WP_184312922.1">
    <property type="nucleotide sequence ID" value="NZ_JACHEN010000039.1"/>
</dbReference>
<protein>
    <recommendedName>
        <fullName evidence="9">DNA 3'-5' helicase</fullName>
        <ecNumber evidence="9">5.6.2.4</ecNumber>
    </recommendedName>
</protein>
<evidence type="ECO:0000259" key="12">
    <source>
        <dbReference type="PROSITE" id="PS51198"/>
    </source>
</evidence>
<evidence type="ECO:0000256" key="4">
    <source>
        <dbReference type="ARBA" id="ARBA00022806"/>
    </source>
</evidence>
<gene>
    <name evidence="14" type="ORF">HNQ80_004603</name>
</gene>
<dbReference type="EMBL" id="JACHEN010000039">
    <property type="protein sequence ID" value="MBB6218439.1"/>
    <property type="molecule type" value="Genomic_DNA"/>
</dbReference>
<feature type="binding site" evidence="11">
    <location>
        <begin position="36"/>
        <end position="43"/>
    </location>
    <ligand>
        <name>ATP</name>
        <dbReference type="ChEBI" id="CHEBI:30616"/>
    </ligand>
</feature>
<keyword evidence="15" id="KW-1185">Reference proteome</keyword>
<comment type="caution">
    <text evidence="14">The sequence shown here is derived from an EMBL/GenBank/DDBJ whole genome shotgun (WGS) entry which is preliminary data.</text>
</comment>
<keyword evidence="5 11" id="KW-0067">ATP-binding</keyword>
<evidence type="ECO:0000313" key="15">
    <source>
        <dbReference type="Proteomes" id="UP000579281"/>
    </source>
</evidence>
<feature type="domain" description="UvrD-like helicase C-terminal" evidence="13">
    <location>
        <begin position="297"/>
        <end position="556"/>
    </location>
</feature>
<keyword evidence="4 11" id="KW-0347">Helicase</keyword>
<evidence type="ECO:0000256" key="1">
    <source>
        <dbReference type="ARBA" id="ARBA00009922"/>
    </source>
</evidence>
<dbReference type="Gene3D" id="1.10.10.160">
    <property type="match status" value="1"/>
</dbReference>
<dbReference type="EC" id="5.6.2.4" evidence="9"/>
<evidence type="ECO:0000256" key="2">
    <source>
        <dbReference type="ARBA" id="ARBA00022741"/>
    </source>
</evidence>
<accession>A0A841L7R7</accession>